<dbReference type="Gene3D" id="2.40.128.130">
    <property type="entry name" value="Autotransporter beta-domain"/>
    <property type="match status" value="1"/>
</dbReference>
<accession>A0A5B8RA31</accession>
<reference evidence="2" key="1">
    <citation type="submission" date="2019-06" db="EMBL/GenBank/DDBJ databases">
        <authorList>
            <person name="Murdoch R.W."/>
            <person name="Fathepure B."/>
        </authorList>
    </citation>
    <scope>NUCLEOTIDE SEQUENCE</scope>
</reference>
<dbReference type="InterPro" id="IPR006315">
    <property type="entry name" value="OM_autotransptr_brl_dom"/>
</dbReference>
<dbReference type="SUPFAM" id="SSF103515">
    <property type="entry name" value="Autotransporter"/>
    <property type="match status" value="1"/>
</dbReference>
<dbReference type="SMART" id="SM00869">
    <property type="entry name" value="Autotransporter"/>
    <property type="match status" value="1"/>
</dbReference>
<dbReference type="GO" id="GO:0019867">
    <property type="term" value="C:outer membrane"/>
    <property type="evidence" value="ECO:0007669"/>
    <property type="project" value="InterPro"/>
</dbReference>
<dbReference type="EC" id="3.4.21.-" evidence="2"/>
<dbReference type="InterPro" id="IPR011050">
    <property type="entry name" value="Pectin_lyase_fold/virulence"/>
</dbReference>
<gene>
    <name evidence="2" type="ORF">KBTEX_01899</name>
</gene>
<dbReference type="InterPro" id="IPR005546">
    <property type="entry name" value="Autotransporte_beta"/>
</dbReference>
<sequence>MVSDGRLVVNGRIPGAKTTVEQGGTLAGSGTVGTTSVADGGTMAPGNSIGALSVDGDFHIAGGGVYSVETDAAGNGDRLVISGTAALDGRLVIRPGGGGYGVATEYTILTADGGVRGTFNRVDSTLAFLTPEVRYGENDVGLSLLRNDITLSDVARTDNQRAVSRALERQAGRAGGVTPIIGAVYGMNASGARKAYRVLNGVQYTAPQMVALQQAQQFNGVVSARMNGAGMLAPDPGMDMQPSLAGGMPSWVLRESAANAPAGTGGPASRGLWARTTGSRGYIDGTAEAPAADYRARALTVGADTRWSPTVVLGMASGYARTDTDTEDAGFDTDSVHVAGYGRWSRGMAYVDGVAGVARHRTDATRQVNLAGAGGSATADYDAIQWSASVEAGHRFVQPGGTAATPYVGLGYDRTDRDAFTESGAGTANLRVEEEAFTSVRSRLGIRINGSFDTDGGTSVTPAFGLGWSHEFGERSAVMTASFERAPGTSFAVEGTELERDRLLVHGGIGADYANGSSLRLQYMGSISGSDRHHSLSLTYRLRW</sequence>
<dbReference type="GO" id="GO:0008233">
    <property type="term" value="F:peptidase activity"/>
    <property type="evidence" value="ECO:0007669"/>
    <property type="project" value="UniProtKB-KW"/>
</dbReference>
<dbReference type="PROSITE" id="PS51208">
    <property type="entry name" value="AUTOTRANSPORTER"/>
    <property type="match status" value="1"/>
</dbReference>
<evidence type="ECO:0000313" key="2">
    <source>
        <dbReference type="EMBL" id="QEA05576.1"/>
    </source>
</evidence>
<dbReference type="NCBIfam" id="TIGR01414">
    <property type="entry name" value="autotrans_barl"/>
    <property type="match status" value="1"/>
</dbReference>
<feature type="domain" description="Autotransporter" evidence="1">
    <location>
        <begin position="265"/>
        <end position="544"/>
    </location>
</feature>
<dbReference type="Pfam" id="PF03797">
    <property type="entry name" value="Autotransporter"/>
    <property type="match status" value="1"/>
</dbReference>
<dbReference type="InterPro" id="IPR036709">
    <property type="entry name" value="Autotransporte_beta_dom_sf"/>
</dbReference>
<protein>
    <submittedName>
        <fullName evidence="2">Extracellular serine protease</fullName>
        <ecNumber evidence="2">3.4.21.-</ecNumber>
    </submittedName>
</protein>
<proteinExistence type="predicted"/>
<keyword evidence="2" id="KW-0645">Protease</keyword>
<evidence type="ECO:0000259" key="1">
    <source>
        <dbReference type="PROSITE" id="PS51208"/>
    </source>
</evidence>
<dbReference type="EMBL" id="MN079104">
    <property type="protein sequence ID" value="QEA05576.1"/>
    <property type="molecule type" value="Genomic_DNA"/>
</dbReference>
<dbReference type="GO" id="GO:0006508">
    <property type="term" value="P:proteolysis"/>
    <property type="evidence" value="ECO:0007669"/>
    <property type="project" value="UniProtKB-KW"/>
</dbReference>
<dbReference type="AlphaFoldDB" id="A0A5B8RA31"/>
<keyword evidence="2" id="KW-0378">Hydrolase</keyword>
<organism evidence="2">
    <name type="scientific">uncultured organism</name>
    <dbReference type="NCBI Taxonomy" id="155900"/>
    <lineage>
        <taxon>unclassified sequences</taxon>
        <taxon>environmental samples</taxon>
    </lineage>
</organism>
<name>A0A5B8RA31_9ZZZZ</name>
<dbReference type="SUPFAM" id="SSF51126">
    <property type="entry name" value="Pectin lyase-like"/>
    <property type="match status" value="1"/>
</dbReference>